<comment type="caution">
    <text evidence="1">The sequence shown here is derived from an EMBL/GenBank/DDBJ whole genome shotgun (WGS) entry which is preliminary data.</text>
</comment>
<proteinExistence type="predicted"/>
<accession>A0ACC3CYY5</accession>
<evidence type="ECO:0000313" key="2">
    <source>
        <dbReference type="Proteomes" id="UP001186974"/>
    </source>
</evidence>
<feature type="non-terminal residue" evidence="1">
    <location>
        <position position="568"/>
    </location>
</feature>
<protein>
    <submittedName>
        <fullName evidence="1">Uncharacterized protein</fullName>
    </submittedName>
</protein>
<name>A0ACC3CYY5_9PEZI</name>
<gene>
    <name evidence="1" type="ORF">LTS18_010962</name>
</gene>
<reference evidence="1" key="1">
    <citation type="submission" date="2024-09" db="EMBL/GenBank/DDBJ databases">
        <title>Black Yeasts Isolated from many extreme environments.</title>
        <authorList>
            <person name="Coleine C."/>
            <person name="Stajich J.E."/>
            <person name="Selbmann L."/>
        </authorList>
    </citation>
    <scope>NUCLEOTIDE SEQUENCE</scope>
    <source>
        <strain evidence="1">CCFEE 5737</strain>
    </source>
</reference>
<keyword evidence="2" id="KW-1185">Reference proteome</keyword>
<sequence>MQNIPENNRHVSEDEGRERLARRGLRKRSTGWLQGSRGDSDGPQDHDDGHQSSPDVRRPGHLRRLTHLGGSEASPSAWRLKADRTGSISAQKWRQIKAGLRLMGQRKKEERTIDHMKSAELMAELLAGAPAALFLASMFQRDEHGERKMPVLLEQLKLTVEDSQEVETKTNPDRLLVFRIALEYGSGFTRMRWVIHRSLRDLLLLHARYKIHVGTDKYIRFGPEGSKRAKLPKFPKSSFPYARGLRGLLDKLEDDDEEDDEPLAGNPEANRTDGEASNPERPKARKRRSSFTLARRKSSLTDAAQLKAGDNTARNISYKERQRRRVERYLHEMIIYCMFRPDSNRLCKFFEMSALGVRLAAEGGFHGKEGTLMIKSSKATDYRKIWKPDLMKNRHRPKWFLVRQSYIVIVDSAQSMDIYDVFLFDGDFKMEKRDSRKRDETAQELAKRAKESATHPNHHQLRIENSQQKFRLLAKNGRLLEQFYDSIEFAQQASHWTKPHRFDSFAPVRQNVWAQWLVDGRDYMWNVSRAIDMAEDVIYIHDWWLSPELYLRRPPAISQKWRLDRLLQ</sequence>
<dbReference type="EMBL" id="JAWDJW010009447">
    <property type="protein sequence ID" value="KAK3059400.1"/>
    <property type="molecule type" value="Genomic_DNA"/>
</dbReference>
<evidence type="ECO:0000313" key="1">
    <source>
        <dbReference type="EMBL" id="KAK3059400.1"/>
    </source>
</evidence>
<dbReference type="Proteomes" id="UP001186974">
    <property type="component" value="Unassembled WGS sequence"/>
</dbReference>
<organism evidence="1 2">
    <name type="scientific">Coniosporium uncinatum</name>
    <dbReference type="NCBI Taxonomy" id="93489"/>
    <lineage>
        <taxon>Eukaryota</taxon>
        <taxon>Fungi</taxon>
        <taxon>Dikarya</taxon>
        <taxon>Ascomycota</taxon>
        <taxon>Pezizomycotina</taxon>
        <taxon>Dothideomycetes</taxon>
        <taxon>Dothideomycetes incertae sedis</taxon>
        <taxon>Coniosporium</taxon>
    </lineage>
</organism>